<dbReference type="Proteomes" id="UP000016931">
    <property type="component" value="Unassembled WGS sequence"/>
</dbReference>
<sequence>MAFGEKQPPIWEISGQKNDHVQRWFVGRSSLDWDATHSTHAWHHRCLAIQLIRIDTNGSGTRSSGVRCTQSERMAFRPQRFRLAWRTYMTVLRKREYPDIRMVCTEKRTRRRVHREEDYV</sequence>
<reference evidence="1 2" key="1">
    <citation type="journal article" date="2012" name="PLoS Pathog.">
        <title>Diverse lifestyles and strategies of plant pathogenesis encoded in the genomes of eighteen Dothideomycetes fungi.</title>
        <authorList>
            <person name="Ohm R.A."/>
            <person name="Feau N."/>
            <person name="Henrissat B."/>
            <person name="Schoch C.L."/>
            <person name="Horwitz B.A."/>
            <person name="Barry K.W."/>
            <person name="Condon B.J."/>
            <person name="Copeland A.C."/>
            <person name="Dhillon B."/>
            <person name="Glaser F."/>
            <person name="Hesse C.N."/>
            <person name="Kosti I."/>
            <person name="LaButti K."/>
            <person name="Lindquist E.A."/>
            <person name="Lucas S."/>
            <person name="Salamov A.A."/>
            <person name="Bradshaw R.E."/>
            <person name="Ciuffetti L."/>
            <person name="Hamelin R.C."/>
            <person name="Kema G.H.J."/>
            <person name="Lawrence C."/>
            <person name="Scott J.A."/>
            <person name="Spatafora J.W."/>
            <person name="Turgeon B.G."/>
            <person name="de Wit P.J.G.M."/>
            <person name="Zhong S."/>
            <person name="Goodwin S.B."/>
            <person name="Grigoriev I.V."/>
        </authorList>
    </citation>
    <scope>NUCLEOTIDE SEQUENCE [LARGE SCALE GENOMIC DNA]</scope>
    <source>
        <strain evidence="1 2">SO2202</strain>
    </source>
</reference>
<dbReference type="EMBL" id="KB456263">
    <property type="protein sequence ID" value="EMF13197.1"/>
    <property type="molecule type" value="Genomic_DNA"/>
</dbReference>
<name>M3B079_SPHMS</name>
<gene>
    <name evidence="1" type="ORF">SEPMUDRAFT_148570</name>
</gene>
<organism evidence="1 2">
    <name type="scientific">Sphaerulina musiva (strain SO2202)</name>
    <name type="common">Poplar stem canker fungus</name>
    <name type="synonym">Septoria musiva</name>
    <dbReference type="NCBI Taxonomy" id="692275"/>
    <lineage>
        <taxon>Eukaryota</taxon>
        <taxon>Fungi</taxon>
        <taxon>Dikarya</taxon>
        <taxon>Ascomycota</taxon>
        <taxon>Pezizomycotina</taxon>
        <taxon>Dothideomycetes</taxon>
        <taxon>Dothideomycetidae</taxon>
        <taxon>Mycosphaerellales</taxon>
        <taxon>Mycosphaerellaceae</taxon>
        <taxon>Sphaerulina</taxon>
    </lineage>
</organism>
<evidence type="ECO:0000313" key="2">
    <source>
        <dbReference type="Proteomes" id="UP000016931"/>
    </source>
</evidence>
<evidence type="ECO:0000313" key="1">
    <source>
        <dbReference type="EMBL" id="EMF13197.1"/>
    </source>
</evidence>
<dbReference type="HOGENOM" id="CLU_2051112_0_0_1"/>
<dbReference type="GeneID" id="27902144"/>
<keyword evidence="2" id="KW-1185">Reference proteome</keyword>
<protein>
    <submittedName>
        <fullName evidence="1">Uncharacterized protein</fullName>
    </submittedName>
</protein>
<dbReference type="RefSeq" id="XP_016761318.1">
    <property type="nucleotide sequence ID" value="XM_016905007.1"/>
</dbReference>
<accession>M3B079</accession>
<dbReference type="AlphaFoldDB" id="M3B079"/>
<proteinExistence type="predicted"/>